<dbReference type="PANTHER" id="PTHR35801:SF1">
    <property type="entry name" value="PHOSPHOSERINE PHOSPHATASE RSBX"/>
    <property type="match status" value="1"/>
</dbReference>
<reference evidence="2 4" key="1">
    <citation type="submission" date="2017-11" db="EMBL/GenBank/DDBJ databases">
        <title>Comparitive Functional Genomics of Dry Heat Resistant strains isolated from the Viking Spacecraft.</title>
        <authorList>
            <person name="Seuylemezian A."/>
            <person name="Cooper K."/>
            <person name="Vaishampayan P."/>
        </authorList>
    </citation>
    <scope>NUCLEOTIDE SEQUENCE [LARGE SCALE GENOMIC DNA]</scope>
    <source>
        <strain evidence="2 4">M4.6</strain>
    </source>
</reference>
<dbReference type="Proteomes" id="UP000234951">
    <property type="component" value="Unassembled WGS sequence"/>
</dbReference>
<dbReference type="Gene3D" id="3.60.40.10">
    <property type="entry name" value="PPM-type phosphatase domain"/>
    <property type="match status" value="1"/>
</dbReference>
<protein>
    <submittedName>
        <fullName evidence="2">Phosphoserine phosphatase</fullName>
    </submittedName>
</protein>
<reference evidence="3 5" key="2">
    <citation type="submission" date="2017-12" db="EMBL/GenBank/DDBJ databases">
        <title>Comparative Functional Genomics of Dry Heat Resistant strains isolated from the Viking Spacecraft.</title>
        <authorList>
            <person name="Seuylemezian A."/>
            <person name="Cooper K."/>
            <person name="Vaishampayan P."/>
        </authorList>
    </citation>
    <scope>NUCLEOTIDE SEQUENCE [LARGE SCALE GENOMIC DNA]</scope>
    <source>
        <strain evidence="3 5">ATCC 29669</strain>
    </source>
</reference>
<feature type="domain" description="PPM-type phosphatase" evidence="1">
    <location>
        <begin position="8"/>
        <end position="197"/>
    </location>
</feature>
<dbReference type="SUPFAM" id="SSF81606">
    <property type="entry name" value="PP2C-like"/>
    <property type="match status" value="1"/>
</dbReference>
<evidence type="ECO:0000259" key="1">
    <source>
        <dbReference type="SMART" id="SM00331"/>
    </source>
</evidence>
<dbReference type="RefSeq" id="WP_101575380.1">
    <property type="nucleotide sequence ID" value="NZ_PGVA01000003.1"/>
</dbReference>
<dbReference type="EMBL" id="PGVA01000003">
    <property type="protein sequence ID" value="PLR86284.1"/>
    <property type="molecule type" value="Genomic_DNA"/>
</dbReference>
<evidence type="ECO:0000313" key="5">
    <source>
        <dbReference type="Proteomes" id="UP000235114"/>
    </source>
</evidence>
<organism evidence="2 4">
    <name type="scientific">Bacillus canaveralius</name>
    <dbReference type="NCBI Taxonomy" id="1403243"/>
    <lineage>
        <taxon>Bacteria</taxon>
        <taxon>Bacillati</taxon>
        <taxon>Bacillota</taxon>
        <taxon>Bacilli</taxon>
        <taxon>Bacillales</taxon>
        <taxon>Bacillaceae</taxon>
        <taxon>Bacillus</taxon>
    </lineage>
</organism>
<sequence>MNDSAKEKVQLLAHQTAKEGRQECGDAYYYKETDEYFICVVADGLGSGKYANEASSAVVAAVEQYHGDDVETLMNHCNKALLQKRGAAVSIFKVYFKTREFVYSCVGNIRFFLYSPSGKLTYPLPVTGYLSGRPQSFHTQRFLYEPRSKFLIHSDGLHLQGAKSLLKGFLPLELIANEIKSKYMTTSDDTTFIIGSLLQ</sequence>
<keyword evidence="5" id="KW-1185">Reference proteome</keyword>
<dbReference type="InterPro" id="IPR039248">
    <property type="entry name" value="Ptase_RsbX"/>
</dbReference>
<dbReference type="Proteomes" id="UP000235114">
    <property type="component" value="Unassembled WGS sequence"/>
</dbReference>
<dbReference type="InterPro" id="IPR001932">
    <property type="entry name" value="PPM-type_phosphatase-like_dom"/>
</dbReference>
<name>A0A2N5GRV7_9BACI</name>
<dbReference type="EMBL" id="PGVD01000027">
    <property type="protein sequence ID" value="PLR97781.1"/>
    <property type="molecule type" value="Genomic_DNA"/>
</dbReference>
<evidence type="ECO:0000313" key="4">
    <source>
        <dbReference type="Proteomes" id="UP000234951"/>
    </source>
</evidence>
<gene>
    <name evidence="2" type="ORF">CU635_01385</name>
    <name evidence="3" type="ORF">CVD25_09875</name>
</gene>
<accession>A0A2N5GRV7</accession>
<dbReference type="Pfam" id="PF07228">
    <property type="entry name" value="SpoIIE"/>
    <property type="match status" value="1"/>
</dbReference>
<proteinExistence type="predicted"/>
<comment type="caution">
    <text evidence="2">The sequence shown here is derived from an EMBL/GenBank/DDBJ whole genome shotgun (WGS) entry which is preliminary data.</text>
</comment>
<dbReference type="PANTHER" id="PTHR35801">
    <property type="entry name" value="PHOSPHOSERINE PHOSPHATASE RSBX"/>
    <property type="match status" value="1"/>
</dbReference>
<dbReference type="AlphaFoldDB" id="A0A2N5GRV7"/>
<evidence type="ECO:0000313" key="3">
    <source>
        <dbReference type="EMBL" id="PLR97781.1"/>
    </source>
</evidence>
<dbReference type="InterPro" id="IPR036457">
    <property type="entry name" value="PPM-type-like_dom_sf"/>
</dbReference>
<dbReference type="SMART" id="SM00331">
    <property type="entry name" value="PP2C_SIG"/>
    <property type="match status" value="1"/>
</dbReference>
<dbReference type="OrthoDB" id="1090916at2"/>
<evidence type="ECO:0000313" key="2">
    <source>
        <dbReference type="EMBL" id="PLR86284.1"/>
    </source>
</evidence>